<feature type="compositionally biased region" description="Acidic residues" evidence="1">
    <location>
        <begin position="280"/>
        <end position="295"/>
    </location>
</feature>
<gene>
    <name evidence="2" type="ORF">TBRA_LOCUS5630</name>
</gene>
<organism evidence="2 3">
    <name type="scientific">Trichogramma brassicae</name>
    <dbReference type="NCBI Taxonomy" id="86971"/>
    <lineage>
        <taxon>Eukaryota</taxon>
        <taxon>Metazoa</taxon>
        <taxon>Ecdysozoa</taxon>
        <taxon>Arthropoda</taxon>
        <taxon>Hexapoda</taxon>
        <taxon>Insecta</taxon>
        <taxon>Pterygota</taxon>
        <taxon>Neoptera</taxon>
        <taxon>Endopterygota</taxon>
        <taxon>Hymenoptera</taxon>
        <taxon>Apocrita</taxon>
        <taxon>Proctotrupomorpha</taxon>
        <taxon>Chalcidoidea</taxon>
        <taxon>Trichogrammatidae</taxon>
        <taxon>Trichogramma</taxon>
    </lineage>
</organism>
<accession>A0A6H5IAP5</accession>
<feature type="compositionally biased region" description="Polar residues" evidence="1">
    <location>
        <begin position="93"/>
        <end position="106"/>
    </location>
</feature>
<protein>
    <submittedName>
        <fullName evidence="2">Uncharacterized protein</fullName>
    </submittedName>
</protein>
<dbReference type="EMBL" id="CADCXV010000720">
    <property type="protein sequence ID" value="CAB0033732.1"/>
    <property type="molecule type" value="Genomic_DNA"/>
</dbReference>
<evidence type="ECO:0000313" key="3">
    <source>
        <dbReference type="Proteomes" id="UP000479190"/>
    </source>
</evidence>
<evidence type="ECO:0000313" key="2">
    <source>
        <dbReference type="EMBL" id="CAB0033732.1"/>
    </source>
</evidence>
<feature type="region of interest" description="Disordered" evidence="1">
    <location>
        <begin position="81"/>
        <end position="129"/>
    </location>
</feature>
<dbReference type="Proteomes" id="UP000479190">
    <property type="component" value="Unassembled WGS sequence"/>
</dbReference>
<dbReference type="OrthoDB" id="25654at2759"/>
<evidence type="ECO:0000256" key="1">
    <source>
        <dbReference type="SAM" id="MobiDB-lite"/>
    </source>
</evidence>
<feature type="region of interest" description="Disordered" evidence="1">
    <location>
        <begin position="242"/>
        <end position="302"/>
    </location>
</feature>
<keyword evidence="3" id="KW-1185">Reference proteome</keyword>
<feature type="compositionally biased region" description="Basic and acidic residues" evidence="1">
    <location>
        <begin position="244"/>
        <end position="256"/>
    </location>
</feature>
<sequence length="424" mass="48041">MKEMYQQAVADSDKIQKINAVEEIQHSTNARSIKERFERGEPIAATSDEEIENAKNKSEKPDEEILAAGISRKSRSLFLEMDATAAKTGRPVTPNSQSKAPETPTSRRARDAFMGRQVSDDVVRSSDQTEEVKVETSDISNKFKFFETYREPEKTRKQFRITPPRDGQVKNENLEGANVPERFEQDLCPPSCNISIIGKISSQQLDSPDREIYRDPEVVRADDRASDDIVHTDTARKMLGFFRQMEEKATKEDLPDGPKPLKRFTPPPEDKFGKATASESGEEEEEADESEDEEQNPNYVRASDKVRVLDKKFTSFFENRMIQRDFQPQVEDEFLKQANNGAVRAKTLRAKFEQWETSDAKAAATNNHHHVAEMDMAQTDGSQPSIESASSLRARFESLGSTPQEAPRTPKVKVNRFVLSMAIR</sequence>
<reference evidence="2 3" key="1">
    <citation type="submission" date="2020-02" db="EMBL/GenBank/DDBJ databases">
        <authorList>
            <person name="Ferguson B K."/>
        </authorList>
    </citation>
    <scope>NUCLEOTIDE SEQUENCE [LARGE SCALE GENOMIC DNA]</scope>
</reference>
<dbReference type="AlphaFoldDB" id="A0A6H5IAP5"/>
<proteinExistence type="predicted"/>
<name>A0A6H5IAP5_9HYME</name>
<feature type="region of interest" description="Disordered" evidence="1">
    <location>
        <begin position="38"/>
        <end position="64"/>
    </location>
</feature>
<feature type="compositionally biased region" description="Basic and acidic residues" evidence="1">
    <location>
        <begin position="108"/>
        <end position="124"/>
    </location>
</feature>